<dbReference type="GO" id="GO:0016285">
    <property type="term" value="F:alanyl aminopeptidase activity"/>
    <property type="evidence" value="ECO:0007669"/>
    <property type="project" value="UniProtKB-EC"/>
</dbReference>
<keyword evidence="10" id="KW-0482">Metalloprotease</keyword>
<dbReference type="SUPFAM" id="SSF55486">
    <property type="entry name" value="Metalloproteases ('zincins'), catalytic domain"/>
    <property type="match status" value="1"/>
</dbReference>
<evidence type="ECO:0000313" key="17">
    <source>
        <dbReference type="Proteomes" id="UP000075025"/>
    </source>
</evidence>
<name>A0A147EXE5_MICTE</name>
<dbReference type="PRINTS" id="PR00756">
    <property type="entry name" value="ALADIPTASE"/>
</dbReference>
<evidence type="ECO:0000256" key="13">
    <source>
        <dbReference type="SAM" id="MobiDB-lite"/>
    </source>
</evidence>
<keyword evidence="7" id="KW-0479">Metal-binding</keyword>
<evidence type="ECO:0000256" key="9">
    <source>
        <dbReference type="ARBA" id="ARBA00022833"/>
    </source>
</evidence>
<dbReference type="Pfam" id="PF17900">
    <property type="entry name" value="Peptidase_M1_N"/>
    <property type="match status" value="1"/>
</dbReference>
<dbReference type="GO" id="GO:0006508">
    <property type="term" value="P:proteolysis"/>
    <property type="evidence" value="ECO:0007669"/>
    <property type="project" value="UniProtKB-KW"/>
</dbReference>
<evidence type="ECO:0000259" key="14">
    <source>
        <dbReference type="Pfam" id="PF01433"/>
    </source>
</evidence>
<sequence length="444" mass="47907">MACREGARVPVDDVSADPYAPQSGDPSYDVQEYDLALGYRVRTNRLEGVATITAVARQPITAFTLDLVGLRATRVKVDGATARYTSGPRALRVTSPVALAAGTPFTVEVAYAGSPAPRRSRWGTVGWEELTDGALVAGQPTGAPTWFPCNDRPDDRARMRMQVTVDDGYTVAATGVPGAVTRRGGRTTTTFTSDVPTATYLAAVHVGRYRTQHLAGSGVDVVPAASVTAPPALTAAADRAFARVPEMLRVFDRLFGPYPQETCTLVVTADELEIPLEAQGLAVFGMNHLVPAAQRLVAHELAHQWFGNSVGIAAWSDIWLNEGFACYAEWLWSDESGGRSVDACVEENYTRLAAKPRDLLLVDPGPDDMFDDRVYKRGALALHAVRRALGDEAFFALLRAWTADHRHALVTTDDFRAAVEQAGGADAAALLSTWIDRRELPALR</sequence>
<dbReference type="InterPro" id="IPR050344">
    <property type="entry name" value="Peptidase_M1_aminopeptidases"/>
</dbReference>
<comment type="caution">
    <text evidence="16">The sequence shown here is derived from an EMBL/GenBank/DDBJ whole genome shotgun (WGS) entry which is preliminary data.</text>
</comment>
<evidence type="ECO:0000256" key="7">
    <source>
        <dbReference type="ARBA" id="ARBA00022723"/>
    </source>
</evidence>
<dbReference type="InterPro" id="IPR014782">
    <property type="entry name" value="Peptidase_M1_dom"/>
</dbReference>
<feature type="domain" description="Aminopeptidase N-like N-terminal" evidence="15">
    <location>
        <begin position="32"/>
        <end position="201"/>
    </location>
</feature>
<evidence type="ECO:0000256" key="3">
    <source>
        <dbReference type="ARBA" id="ARBA00010136"/>
    </source>
</evidence>
<dbReference type="InterPro" id="IPR027268">
    <property type="entry name" value="Peptidase_M4/M1_CTD_sf"/>
</dbReference>
<evidence type="ECO:0000256" key="6">
    <source>
        <dbReference type="ARBA" id="ARBA00022670"/>
    </source>
</evidence>
<dbReference type="Gene3D" id="1.10.390.10">
    <property type="entry name" value="Neutral Protease Domain 2"/>
    <property type="match status" value="1"/>
</dbReference>
<evidence type="ECO:0000313" key="16">
    <source>
        <dbReference type="EMBL" id="KTR94563.1"/>
    </source>
</evidence>
<comment type="similarity">
    <text evidence="3">Belongs to the peptidase M1 family.</text>
</comment>
<dbReference type="GO" id="GO:0008270">
    <property type="term" value="F:zinc ion binding"/>
    <property type="evidence" value="ECO:0007669"/>
    <property type="project" value="InterPro"/>
</dbReference>
<evidence type="ECO:0000256" key="11">
    <source>
        <dbReference type="ARBA" id="ARBA00029811"/>
    </source>
</evidence>
<dbReference type="InterPro" id="IPR045357">
    <property type="entry name" value="Aminopeptidase_N-like_N"/>
</dbReference>
<evidence type="ECO:0000256" key="10">
    <source>
        <dbReference type="ARBA" id="ARBA00023049"/>
    </source>
</evidence>
<feature type="domain" description="Peptidase M1 membrane alanine aminopeptidase" evidence="14">
    <location>
        <begin position="250"/>
        <end position="434"/>
    </location>
</feature>
<dbReference type="Pfam" id="PF01433">
    <property type="entry name" value="Peptidase_M1"/>
    <property type="match status" value="1"/>
</dbReference>
<comment type="cofactor">
    <cofactor evidence="2">
        <name>Zn(2+)</name>
        <dbReference type="ChEBI" id="CHEBI:29105"/>
    </cofactor>
</comment>
<evidence type="ECO:0000256" key="8">
    <source>
        <dbReference type="ARBA" id="ARBA00022801"/>
    </source>
</evidence>
<dbReference type="EC" id="3.4.11.2" evidence="4"/>
<keyword evidence="9" id="KW-0862">Zinc</keyword>
<reference evidence="16 17" key="1">
    <citation type="journal article" date="2016" name="Front. Microbiol.">
        <title>Genomic Resource of Rice Seed Associated Bacteria.</title>
        <authorList>
            <person name="Midha S."/>
            <person name="Bansal K."/>
            <person name="Sharma S."/>
            <person name="Kumar N."/>
            <person name="Patil P.P."/>
            <person name="Chaudhry V."/>
            <person name="Patil P.B."/>
        </authorList>
    </citation>
    <scope>NUCLEOTIDE SEQUENCE [LARGE SCALE GENOMIC DNA]</scope>
    <source>
        <strain evidence="16 17">NS220</strain>
    </source>
</reference>
<protein>
    <recommendedName>
        <fullName evidence="5">Aminopeptidase N</fullName>
        <ecNumber evidence="4">3.4.11.2</ecNumber>
    </recommendedName>
    <alternativeName>
        <fullName evidence="11">Alanine aminopeptidase</fullName>
    </alternativeName>
    <alternativeName>
        <fullName evidence="12">Lysyl aminopeptidase</fullName>
    </alternativeName>
</protein>
<dbReference type="PANTHER" id="PTHR11533:SF297">
    <property type="entry name" value="AMINOPEPTIDASE N"/>
    <property type="match status" value="1"/>
</dbReference>
<evidence type="ECO:0000259" key="15">
    <source>
        <dbReference type="Pfam" id="PF17900"/>
    </source>
</evidence>
<evidence type="ECO:0000256" key="1">
    <source>
        <dbReference type="ARBA" id="ARBA00000098"/>
    </source>
</evidence>
<feature type="region of interest" description="Disordered" evidence="13">
    <location>
        <begin position="1"/>
        <end position="26"/>
    </location>
</feature>
<dbReference type="PATRIC" id="fig|2033.6.peg.2828"/>
<comment type="catalytic activity">
    <reaction evidence="1">
        <text>Release of an N-terminal amino acid, Xaa-|-Yaa- from a peptide, amide or arylamide. Xaa is preferably Ala, but may be most amino acids including Pro (slow action). When a terminal hydrophobic residue is followed by a prolyl residue, the two may be released as an intact Xaa-Pro dipeptide.</text>
        <dbReference type="EC" id="3.4.11.2"/>
    </reaction>
</comment>
<dbReference type="EMBL" id="LDRT01000051">
    <property type="protein sequence ID" value="KTR94563.1"/>
    <property type="molecule type" value="Genomic_DNA"/>
</dbReference>
<organism evidence="16 17">
    <name type="scientific">Microbacterium testaceum</name>
    <name type="common">Aureobacterium testaceum</name>
    <name type="synonym">Brevibacterium testaceum</name>
    <dbReference type="NCBI Taxonomy" id="2033"/>
    <lineage>
        <taxon>Bacteria</taxon>
        <taxon>Bacillati</taxon>
        <taxon>Actinomycetota</taxon>
        <taxon>Actinomycetes</taxon>
        <taxon>Micrococcales</taxon>
        <taxon>Microbacteriaceae</taxon>
        <taxon>Microbacterium</taxon>
    </lineage>
</organism>
<dbReference type="GO" id="GO:0008237">
    <property type="term" value="F:metallopeptidase activity"/>
    <property type="evidence" value="ECO:0007669"/>
    <property type="project" value="UniProtKB-KW"/>
</dbReference>
<evidence type="ECO:0000256" key="4">
    <source>
        <dbReference type="ARBA" id="ARBA00012564"/>
    </source>
</evidence>
<keyword evidence="8" id="KW-0378">Hydrolase</keyword>
<accession>A0A147EXE5</accession>
<dbReference type="InterPro" id="IPR042097">
    <property type="entry name" value="Aminopeptidase_N-like_N_sf"/>
</dbReference>
<evidence type="ECO:0000256" key="5">
    <source>
        <dbReference type="ARBA" id="ARBA00015611"/>
    </source>
</evidence>
<keyword evidence="6" id="KW-0645">Protease</keyword>
<dbReference type="Gene3D" id="2.60.40.1730">
    <property type="entry name" value="tricorn interacting facor f3 domain"/>
    <property type="match status" value="1"/>
</dbReference>
<dbReference type="InterPro" id="IPR001930">
    <property type="entry name" value="Peptidase_M1"/>
</dbReference>
<dbReference type="AlphaFoldDB" id="A0A147EXE5"/>
<gene>
    <name evidence="16" type="ORF">NS220_08690</name>
</gene>
<evidence type="ECO:0000256" key="2">
    <source>
        <dbReference type="ARBA" id="ARBA00001947"/>
    </source>
</evidence>
<evidence type="ECO:0000256" key="12">
    <source>
        <dbReference type="ARBA" id="ARBA00031533"/>
    </source>
</evidence>
<dbReference type="SUPFAM" id="SSF63737">
    <property type="entry name" value="Leukotriene A4 hydrolase N-terminal domain"/>
    <property type="match status" value="1"/>
</dbReference>
<dbReference type="Proteomes" id="UP000075025">
    <property type="component" value="Unassembled WGS sequence"/>
</dbReference>
<dbReference type="PANTHER" id="PTHR11533">
    <property type="entry name" value="PROTEASE M1 ZINC METALLOPROTEASE"/>
    <property type="match status" value="1"/>
</dbReference>
<feature type="compositionally biased region" description="Basic and acidic residues" evidence="13">
    <location>
        <begin position="1"/>
        <end position="11"/>
    </location>
</feature>
<dbReference type="CDD" id="cd09603">
    <property type="entry name" value="M1_APN_like"/>
    <property type="match status" value="1"/>
</dbReference>
<proteinExistence type="inferred from homology"/>